<evidence type="ECO:0000313" key="3">
    <source>
        <dbReference type="Proteomes" id="UP000295578"/>
    </source>
</evidence>
<proteinExistence type="predicted"/>
<dbReference type="AlphaFoldDB" id="A0A4R4ZW00"/>
<accession>A0A4R4ZW00</accession>
<reference evidence="2 3" key="1">
    <citation type="submission" date="2019-03" db="EMBL/GenBank/DDBJ databases">
        <title>Draft genome sequences of novel Actinobacteria.</title>
        <authorList>
            <person name="Sahin N."/>
            <person name="Ay H."/>
            <person name="Saygin H."/>
        </authorList>
    </citation>
    <scope>NUCLEOTIDE SEQUENCE [LARGE SCALE GENOMIC DNA]</scope>
    <source>
        <strain evidence="2 3">DSM 45941</strain>
    </source>
</reference>
<evidence type="ECO:0000256" key="1">
    <source>
        <dbReference type="SAM" id="Phobius"/>
    </source>
</evidence>
<comment type="caution">
    <text evidence="2">The sequence shown here is derived from an EMBL/GenBank/DDBJ whole genome shotgun (WGS) entry which is preliminary data.</text>
</comment>
<keyword evidence="3" id="KW-1185">Reference proteome</keyword>
<dbReference type="InterPro" id="IPR047928">
    <property type="entry name" value="Perm_prefix_1"/>
</dbReference>
<dbReference type="NCBIfam" id="NF038403">
    <property type="entry name" value="perm_prefix_1"/>
    <property type="match status" value="1"/>
</dbReference>
<dbReference type="OrthoDB" id="5187995at2"/>
<gene>
    <name evidence="2" type="ORF">E1293_45015</name>
</gene>
<feature type="transmembrane region" description="Helical" evidence="1">
    <location>
        <begin position="83"/>
        <end position="101"/>
    </location>
</feature>
<dbReference type="RefSeq" id="WP_132205983.1">
    <property type="nucleotide sequence ID" value="NZ_SMKY01000481.1"/>
</dbReference>
<feature type="transmembrane region" description="Helical" evidence="1">
    <location>
        <begin position="113"/>
        <end position="141"/>
    </location>
</feature>
<sequence length="214" mass="22166">MSEQDPAEEYAAALADTLRGPARAKARMVEEVRDGFADTVTAHTHAGLPYEHAVRRAVHEFGTADEVAPACQRELTIAQTRRTARAAALTVPFLAGCWLLIRTSGLDHGWPLRLLAVHVAGVAVTAGLLAAATLVTTGPVARRLPPPSRLPLTVAWTGTTAAVAMALAALALVTASALAGEWPLMVLSGGFAAASHAVVAAASRACRECARLPA</sequence>
<dbReference type="Proteomes" id="UP000295578">
    <property type="component" value="Unassembled WGS sequence"/>
</dbReference>
<protein>
    <submittedName>
        <fullName evidence="2">Uncharacterized protein</fullName>
    </submittedName>
</protein>
<keyword evidence="1" id="KW-1133">Transmembrane helix</keyword>
<dbReference type="EMBL" id="SMKY01000481">
    <property type="protein sequence ID" value="TDD61332.1"/>
    <property type="molecule type" value="Genomic_DNA"/>
</dbReference>
<feature type="transmembrane region" description="Helical" evidence="1">
    <location>
        <begin position="153"/>
        <end position="178"/>
    </location>
</feature>
<evidence type="ECO:0000313" key="2">
    <source>
        <dbReference type="EMBL" id="TDD61332.1"/>
    </source>
</evidence>
<keyword evidence="1" id="KW-0472">Membrane</keyword>
<keyword evidence="1" id="KW-0812">Transmembrane</keyword>
<feature type="transmembrane region" description="Helical" evidence="1">
    <location>
        <begin position="184"/>
        <end position="202"/>
    </location>
</feature>
<organism evidence="2 3">
    <name type="scientific">Actinomadura darangshiensis</name>
    <dbReference type="NCBI Taxonomy" id="705336"/>
    <lineage>
        <taxon>Bacteria</taxon>
        <taxon>Bacillati</taxon>
        <taxon>Actinomycetota</taxon>
        <taxon>Actinomycetes</taxon>
        <taxon>Streptosporangiales</taxon>
        <taxon>Thermomonosporaceae</taxon>
        <taxon>Actinomadura</taxon>
    </lineage>
</organism>
<name>A0A4R4ZW00_9ACTN</name>